<feature type="domain" description="SD-repeat containing protein B" evidence="5">
    <location>
        <begin position="37"/>
        <end position="109"/>
    </location>
</feature>
<dbReference type="InterPro" id="IPR013783">
    <property type="entry name" value="Ig-like_fold"/>
</dbReference>
<dbReference type="PROSITE" id="PS51318">
    <property type="entry name" value="TAT"/>
    <property type="match status" value="1"/>
</dbReference>
<reference evidence="6 7" key="1">
    <citation type="submission" date="2020-10" db="EMBL/GenBank/DDBJ databases">
        <title>Sequencing the genomes of 1000 actinobacteria strains.</title>
        <authorList>
            <person name="Klenk H.-P."/>
        </authorList>
    </citation>
    <scope>NUCLEOTIDE SEQUENCE [LARGE SCALE GENOMIC DNA]</scope>
    <source>
        <strain evidence="6 7">DSM 44653</strain>
    </source>
</reference>
<evidence type="ECO:0000256" key="1">
    <source>
        <dbReference type="ARBA" id="ARBA00004613"/>
    </source>
</evidence>
<feature type="signal peptide" evidence="4">
    <location>
        <begin position="1"/>
        <end position="22"/>
    </location>
</feature>
<evidence type="ECO:0000256" key="3">
    <source>
        <dbReference type="ARBA" id="ARBA00022729"/>
    </source>
</evidence>
<keyword evidence="7" id="KW-1185">Reference proteome</keyword>
<evidence type="ECO:0000313" key="6">
    <source>
        <dbReference type="EMBL" id="MBE1497468.1"/>
    </source>
</evidence>
<dbReference type="InterPro" id="IPR033764">
    <property type="entry name" value="Sdr_B"/>
</dbReference>
<dbReference type="EMBL" id="JADBEG010000001">
    <property type="protein sequence ID" value="MBE1497468.1"/>
    <property type="molecule type" value="Genomic_DNA"/>
</dbReference>
<dbReference type="RefSeq" id="WP_192782484.1">
    <property type="nucleotide sequence ID" value="NZ_JADBEG010000001.1"/>
</dbReference>
<name>A0ABR9I2S5_9PSEU</name>
<dbReference type="Pfam" id="PF17210">
    <property type="entry name" value="SdrD_B"/>
    <property type="match status" value="2"/>
</dbReference>
<gene>
    <name evidence="6" type="ORF">H4696_004568</name>
</gene>
<sequence>MEFRRRAAVLGAVAAVLTGVLAGPAAAAADIGELHGLVWFDRDGDFSHDPGDPGRAGAKVIAHLVSPATDYVTVTDAQGGYSFTGLPLGDYSIHAPDDGYRSISSSTHDRTLTEQYWSGYDEFAQIGARIHGRAWDDTNGDGIRQSTEPRRETQISLVGPSAYEGLLNRTVTTTGGEDYYFEDVPQGTYKLRTTPPPGLTATKFHAATEWYLDSDFHGGLGSTLSTDPIPVWPDEYKPNNDVGFVVR</sequence>
<feature type="chain" id="PRO_5047051673" description="SD-repeat containing protein B domain-containing protein" evidence="4">
    <location>
        <begin position="23"/>
        <end position="247"/>
    </location>
</feature>
<accession>A0ABR9I2S5</accession>
<dbReference type="InterPro" id="IPR051417">
    <property type="entry name" value="SDr/BOS_complex"/>
</dbReference>
<protein>
    <recommendedName>
        <fullName evidence="5">SD-repeat containing protein B domain-containing protein</fullName>
    </recommendedName>
</protein>
<evidence type="ECO:0000256" key="2">
    <source>
        <dbReference type="ARBA" id="ARBA00022525"/>
    </source>
</evidence>
<dbReference type="PANTHER" id="PTHR23303">
    <property type="entry name" value="CARBOXYPEPTIDASE REGULATORY REGION-CONTAINING"/>
    <property type="match status" value="1"/>
</dbReference>
<keyword evidence="3 4" id="KW-0732">Signal</keyword>
<evidence type="ECO:0000256" key="4">
    <source>
        <dbReference type="SAM" id="SignalP"/>
    </source>
</evidence>
<evidence type="ECO:0000313" key="7">
    <source>
        <dbReference type="Proteomes" id="UP000631670"/>
    </source>
</evidence>
<dbReference type="Proteomes" id="UP000631670">
    <property type="component" value="Unassembled WGS sequence"/>
</dbReference>
<dbReference type="SUPFAM" id="SSF117074">
    <property type="entry name" value="Hypothetical protein PA1324"/>
    <property type="match status" value="2"/>
</dbReference>
<organism evidence="6 7">
    <name type="scientific">Amycolatopsis lexingtonensis</name>
    <dbReference type="NCBI Taxonomy" id="218822"/>
    <lineage>
        <taxon>Bacteria</taxon>
        <taxon>Bacillati</taxon>
        <taxon>Actinomycetota</taxon>
        <taxon>Actinomycetes</taxon>
        <taxon>Pseudonocardiales</taxon>
        <taxon>Pseudonocardiaceae</taxon>
        <taxon>Amycolatopsis</taxon>
    </lineage>
</organism>
<feature type="domain" description="SD-repeat containing protein B" evidence="5">
    <location>
        <begin position="132"/>
        <end position="221"/>
    </location>
</feature>
<dbReference type="Gene3D" id="2.60.40.10">
    <property type="entry name" value="Immunoglobulins"/>
    <property type="match status" value="2"/>
</dbReference>
<dbReference type="InterPro" id="IPR006311">
    <property type="entry name" value="TAT_signal"/>
</dbReference>
<comment type="subcellular location">
    <subcellularLocation>
        <location evidence="1">Secreted</location>
    </subcellularLocation>
</comment>
<keyword evidence="2" id="KW-0964">Secreted</keyword>
<proteinExistence type="predicted"/>
<comment type="caution">
    <text evidence="6">The sequence shown here is derived from an EMBL/GenBank/DDBJ whole genome shotgun (WGS) entry which is preliminary data.</text>
</comment>
<evidence type="ECO:0000259" key="5">
    <source>
        <dbReference type="Pfam" id="PF17210"/>
    </source>
</evidence>